<evidence type="ECO:0000259" key="3">
    <source>
        <dbReference type="Pfam" id="PF00535"/>
    </source>
</evidence>
<proteinExistence type="predicted"/>
<organism evidence="4 5">
    <name type="scientific">Halonotius aquaticus</name>
    <dbReference type="NCBI Taxonomy" id="2216978"/>
    <lineage>
        <taxon>Archaea</taxon>
        <taxon>Methanobacteriati</taxon>
        <taxon>Methanobacteriota</taxon>
        <taxon>Stenosarchaea group</taxon>
        <taxon>Halobacteria</taxon>
        <taxon>Halobacteriales</taxon>
        <taxon>Haloferacaceae</taxon>
        <taxon>Halonotius</taxon>
    </lineage>
</organism>
<dbReference type="InterPro" id="IPR026456">
    <property type="entry name" value="GCTrfase_AglJ"/>
</dbReference>
<dbReference type="GO" id="GO:0016757">
    <property type="term" value="F:glycosyltransferase activity"/>
    <property type="evidence" value="ECO:0007669"/>
    <property type="project" value="InterPro"/>
</dbReference>
<keyword evidence="2" id="KW-0812">Transmembrane</keyword>
<dbReference type="InterPro" id="IPR050256">
    <property type="entry name" value="Glycosyltransferase_2"/>
</dbReference>
<dbReference type="RefSeq" id="WP_120100753.1">
    <property type="nucleotide sequence ID" value="NZ_QKNY01000003.1"/>
</dbReference>
<feature type="transmembrane region" description="Helical" evidence="2">
    <location>
        <begin position="229"/>
        <end position="252"/>
    </location>
</feature>
<sequence>MASSADVCILLPALNEATTITDVITSYQAAGFTDILVIDGGSSDGTRELATEAGATVITQTGSGKGQAVRQAVAHIDAPYVLMVDADMTYRAADAEAMLEPLIAGEADHVIGNRFADMQSGAMTSLNKIGNRFFNTIFRVIYGENYVDILSGYRAFTTDSFERLTLTADGFGIETEMAIQCAKHGITTTVVPITYRPRPDGSATNLHPIKDGSIILLELYRNAKTNNPLFYFGSVGLGSTTVGVVMLAFVIWRWLTVNISHQLIAIGGVAMLLLGVQLLIFGFLADMIQSLHREQRDRIDRLDSSLTDDRSATTTDRPEPTPTEGEADQPVAKSDR</sequence>
<dbReference type="Pfam" id="PF00535">
    <property type="entry name" value="Glycos_transf_2"/>
    <property type="match status" value="1"/>
</dbReference>
<gene>
    <name evidence="4" type="ORF">DM826_01825</name>
</gene>
<dbReference type="InterPro" id="IPR001173">
    <property type="entry name" value="Glyco_trans_2-like"/>
</dbReference>
<accession>A0A3A6Q670</accession>
<keyword evidence="5" id="KW-1185">Reference proteome</keyword>
<dbReference type="Gene3D" id="3.90.550.10">
    <property type="entry name" value="Spore Coat Polysaccharide Biosynthesis Protein SpsA, Chain A"/>
    <property type="match status" value="1"/>
</dbReference>
<feature type="region of interest" description="Disordered" evidence="1">
    <location>
        <begin position="302"/>
        <end position="336"/>
    </location>
</feature>
<evidence type="ECO:0000256" key="1">
    <source>
        <dbReference type="SAM" id="MobiDB-lite"/>
    </source>
</evidence>
<evidence type="ECO:0000256" key="2">
    <source>
        <dbReference type="SAM" id="Phobius"/>
    </source>
</evidence>
<dbReference type="OrthoDB" id="103472at2157"/>
<evidence type="ECO:0000313" key="4">
    <source>
        <dbReference type="EMBL" id="RJX44869.1"/>
    </source>
</evidence>
<evidence type="ECO:0000313" key="5">
    <source>
        <dbReference type="Proteomes" id="UP000276588"/>
    </source>
</evidence>
<feature type="compositionally biased region" description="Basic and acidic residues" evidence="1">
    <location>
        <begin position="302"/>
        <end position="319"/>
    </location>
</feature>
<keyword evidence="2" id="KW-1133">Transmembrane helix</keyword>
<name>A0A3A6Q670_9EURY</name>
<feature type="domain" description="Glycosyltransferase 2-like" evidence="3">
    <location>
        <begin position="8"/>
        <end position="164"/>
    </location>
</feature>
<comment type="caution">
    <text evidence="4">The sequence shown here is derived from an EMBL/GenBank/DDBJ whole genome shotgun (WGS) entry which is preliminary data.</text>
</comment>
<feature type="transmembrane region" description="Helical" evidence="2">
    <location>
        <begin position="264"/>
        <end position="288"/>
    </location>
</feature>
<dbReference type="InterPro" id="IPR029044">
    <property type="entry name" value="Nucleotide-diphossugar_trans"/>
</dbReference>
<dbReference type="EMBL" id="QKNY01000003">
    <property type="protein sequence ID" value="RJX44869.1"/>
    <property type="molecule type" value="Genomic_DNA"/>
</dbReference>
<keyword evidence="2" id="KW-0472">Membrane</keyword>
<protein>
    <submittedName>
        <fullName evidence="4">TIGR04182 family glycosyltransferase</fullName>
    </submittedName>
</protein>
<keyword evidence="4" id="KW-0808">Transferase</keyword>
<dbReference type="PANTHER" id="PTHR48090:SF7">
    <property type="entry name" value="RFBJ PROTEIN"/>
    <property type="match status" value="1"/>
</dbReference>
<dbReference type="PANTHER" id="PTHR48090">
    <property type="entry name" value="UNDECAPRENYL-PHOSPHATE 4-DEOXY-4-FORMAMIDO-L-ARABINOSE TRANSFERASE-RELATED"/>
    <property type="match status" value="1"/>
</dbReference>
<dbReference type="CDD" id="cd04179">
    <property type="entry name" value="DPM_DPG-synthase_like"/>
    <property type="match status" value="1"/>
</dbReference>
<dbReference type="SUPFAM" id="SSF53448">
    <property type="entry name" value="Nucleotide-diphospho-sugar transferases"/>
    <property type="match status" value="1"/>
</dbReference>
<dbReference type="Proteomes" id="UP000276588">
    <property type="component" value="Unassembled WGS sequence"/>
</dbReference>
<dbReference type="AlphaFoldDB" id="A0A3A6Q670"/>
<reference evidence="4 5" key="1">
    <citation type="submission" date="2018-06" db="EMBL/GenBank/DDBJ databases">
        <title>Halonotius sp. F13-13 a new haloarchaeeon isolated from a solar saltern from Isla Cristina, Huelva, Spain.</title>
        <authorList>
            <person name="Duran-Viseras A."/>
            <person name="Sanchez-Porro C."/>
            <person name="Ventosa A."/>
        </authorList>
    </citation>
    <scope>NUCLEOTIDE SEQUENCE [LARGE SCALE GENOMIC DNA]</scope>
    <source>
        <strain evidence="4 5">F13-13</strain>
    </source>
</reference>
<dbReference type="NCBIfam" id="TIGR04182">
    <property type="entry name" value="glyco_TIGR04182"/>
    <property type="match status" value="1"/>
</dbReference>